<evidence type="ECO:0000259" key="8">
    <source>
        <dbReference type="SMART" id="SM00848"/>
    </source>
</evidence>
<keyword evidence="5" id="KW-0865">Zymogen</keyword>
<dbReference type="InterPro" id="IPR038765">
    <property type="entry name" value="Papain-like_cys_pep_sf"/>
</dbReference>
<feature type="domain" description="Cathepsin propeptide inhibitor" evidence="8">
    <location>
        <begin position="59"/>
        <end position="118"/>
    </location>
</feature>
<reference evidence="9 10" key="1">
    <citation type="submission" date="2021-06" db="EMBL/GenBank/DDBJ databases">
        <title>Caerostris darwini draft genome.</title>
        <authorList>
            <person name="Kono N."/>
            <person name="Arakawa K."/>
        </authorList>
    </citation>
    <scope>NUCLEOTIDE SEQUENCE [LARGE SCALE GENOMIC DNA]</scope>
</reference>
<dbReference type="SMART" id="SM00645">
    <property type="entry name" value="Pept_C1"/>
    <property type="match status" value="1"/>
</dbReference>
<keyword evidence="3" id="KW-0378">Hydrolase</keyword>
<dbReference type="InterPro" id="IPR039417">
    <property type="entry name" value="Peptidase_C1A_papain-like"/>
</dbReference>
<keyword evidence="10" id="KW-1185">Reference proteome</keyword>
<dbReference type="EMBL" id="BPLQ01011635">
    <property type="protein sequence ID" value="GIY59251.1"/>
    <property type="molecule type" value="Genomic_DNA"/>
</dbReference>
<dbReference type="InterPro" id="IPR000668">
    <property type="entry name" value="Peptidase_C1A_C"/>
</dbReference>
<keyword evidence="2" id="KW-0645">Protease</keyword>
<evidence type="ECO:0000256" key="6">
    <source>
        <dbReference type="ARBA" id="ARBA00023157"/>
    </source>
</evidence>
<feature type="domain" description="Peptidase C1A papain C-terminal" evidence="7">
    <location>
        <begin position="146"/>
        <end position="360"/>
    </location>
</feature>
<protein>
    <submittedName>
        <fullName evidence="9">Cathepsin L</fullName>
    </submittedName>
</protein>
<evidence type="ECO:0000256" key="1">
    <source>
        <dbReference type="ARBA" id="ARBA00008455"/>
    </source>
</evidence>
<comment type="similarity">
    <text evidence="1">Belongs to the peptidase C1 family.</text>
</comment>
<evidence type="ECO:0000256" key="3">
    <source>
        <dbReference type="ARBA" id="ARBA00022801"/>
    </source>
</evidence>
<evidence type="ECO:0000256" key="5">
    <source>
        <dbReference type="ARBA" id="ARBA00023145"/>
    </source>
</evidence>
<dbReference type="AlphaFoldDB" id="A0AAV4UNF2"/>
<name>A0AAV4UNF2_9ARAC</name>
<dbReference type="PROSITE" id="PS00139">
    <property type="entry name" value="THIOL_PROTEASE_CYS"/>
    <property type="match status" value="1"/>
</dbReference>
<dbReference type="FunFam" id="3.90.70.10:FF:000006">
    <property type="entry name" value="Cathepsin S"/>
    <property type="match status" value="1"/>
</dbReference>
<dbReference type="SMART" id="SM00848">
    <property type="entry name" value="Inhibitor_I29"/>
    <property type="match status" value="1"/>
</dbReference>
<evidence type="ECO:0000256" key="4">
    <source>
        <dbReference type="ARBA" id="ARBA00022807"/>
    </source>
</evidence>
<dbReference type="InterPro" id="IPR000169">
    <property type="entry name" value="Pept_cys_AS"/>
</dbReference>
<dbReference type="SUPFAM" id="SSF54001">
    <property type="entry name" value="Cysteine proteinases"/>
    <property type="match status" value="1"/>
</dbReference>
<dbReference type="Proteomes" id="UP001054837">
    <property type="component" value="Unassembled WGS sequence"/>
</dbReference>
<dbReference type="Pfam" id="PF08246">
    <property type="entry name" value="Inhibitor_I29"/>
    <property type="match status" value="1"/>
</dbReference>
<dbReference type="PRINTS" id="PR00705">
    <property type="entry name" value="PAPAIN"/>
</dbReference>
<dbReference type="CDD" id="cd02248">
    <property type="entry name" value="Peptidase_C1A"/>
    <property type="match status" value="1"/>
</dbReference>
<evidence type="ECO:0000313" key="9">
    <source>
        <dbReference type="EMBL" id="GIY59251.1"/>
    </source>
</evidence>
<dbReference type="InterPro" id="IPR025661">
    <property type="entry name" value="Pept_asp_AS"/>
</dbReference>
<dbReference type="InterPro" id="IPR025660">
    <property type="entry name" value="Pept_his_AS"/>
</dbReference>
<sequence length="361" mass="40314">MDLAVQILGSERRSYNYLNYLLLNSINRTNMKPFIFLALLSVASCKSIDLFDSQLDDLWESFKNIFTKSYDVREETTRRFILENKIAEISRHNLEADLGLRTWTKGLNKYSDMSPEEQRTSLLGYKLPKDFVSQASSWLPPMHAVVPERMDWRDHGFVTPVKNQGKCGSCWAFAATGSLEGQHARKTGKLVSLSEQNLVDCAKGNEGCGGGYVSLAFHYIKNNKGIDTEVSYPYAAKNEKCHFKNSTVGATCTGYVVLPKGEEEALKVAVATIGPISVSMDAAVDIFDYKNGIYDSNKCKNDAESLNHAVLAVGYGTENGKDYWLVKNSWGTSWGENGYIKMARNNHNMCGIALRAKYPLV</sequence>
<organism evidence="9 10">
    <name type="scientific">Caerostris darwini</name>
    <dbReference type="NCBI Taxonomy" id="1538125"/>
    <lineage>
        <taxon>Eukaryota</taxon>
        <taxon>Metazoa</taxon>
        <taxon>Ecdysozoa</taxon>
        <taxon>Arthropoda</taxon>
        <taxon>Chelicerata</taxon>
        <taxon>Arachnida</taxon>
        <taxon>Araneae</taxon>
        <taxon>Araneomorphae</taxon>
        <taxon>Entelegynae</taxon>
        <taxon>Araneoidea</taxon>
        <taxon>Araneidae</taxon>
        <taxon>Caerostris</taxon>
    </lineage>
</organism>
<proteinExistence type="inferred from homology"/>
<comment type="caution">
    <text evidence="9">The sequence shown here is derived from an EMBL/GenBank/DDBJ whole genome shotgun (WGS) entry which is preliminary data.</text>
</comment>
<dbReference type="PANTHER" id="PTHR12411">
    <property type="entry name" value="CYSTEINE PROTEASE FAMILY C1-RELATED"/>
    <property type="match status" value="1"/>
</dbReference>
<dbReference type="InterPro" id="IPR013128">
    <property type="entry name" value="Peptidase_C1A"/>
</dbReference>
<keyword evidence="4" id="KW-0788">Thiol protease</keyword>
<keyword evidence="6" id="KW-1015">Disulfide bond</keyword>
<evidence type="ECO:0000256" key="2">
    <source>
        <dbReference type="ARBA" id="ARBA00022670"/>
    </source>
</evidence>
<dbReference type="PROSITE" id="PS00640">
    <property type="entry name" value="THIOL_PROTEASE_ASN"/>
    <property type="match status" value="1"/>
</dbReference>
<accession>A0AAV4UNF2</accession>
<gene>
    <name evidence="9" type="ORF">CDAR_82581</name>
</gene>
<dbReference type="Gene3D" id="3.90.70.10">
    <property type="entry name" value="Cysteine proteinases"/>
    <property type="match status" value="1"/>
</dbReference>
<dbReference type="InterPro" id="IPR013201">
    <property type="entry name" value="Prot_inhib_I29"/>
</dbReference>
<evidence type="ECO:0000259" key="7">
    <source>
        <dbReference type="SMART" id="SM00645"/>
    </source>
</evidence>
<dbReference type="Pfam" id="PF00112">
    <property type="entry name" value="Peptidase_C1"/>
    <property type="match status" value="1"/>
</dbReference>
<dbReference type="GO" id="GO:0006508">
    <property type="term" value="P:proteolysis"/>
    <property type="evidence" value="ECO:0007669"/>
    <property type="project" value="UniProtKB-KW"/>
</dbReference>
<evidence type="ECO:0000313" key="10">
    <source>
        <dbReference type="Proteomes" id="UP001054837"/>
    </source>
</evidence>
<dbReference type="PROSITE" id="PS00639">
    <property type="entry name" value="THIOL_PROTEASE_HIS"/>
    <property type="match status" value="1"/>
</dbReference>
<dbReference type="GO" id="GO:0008234">
    <property type="term" value="F:cysteine-type peptidase activity"/>
    <property type="evidence" value="ECO:0007669"/>
    <property type="project" value="UniProtKB-KW"/>
</dbReference>